<sequence>MGTNLKNDSLAMKPWIAELTELTEEDYDSVVQYIFDHEIFEYDDYHNHHI</sequence>
<protein>
    <submittedName>
        <fullName evidence="1">12112_t:CDS:1</fullName>
    </submittedName>
</protein>
<feature type="non-terminal residue" evidence="1">
    <location>
        <position position="50"/>
    </location>
</feature>
<reference evidence="1" key="1">
    <citation type="submission" date="2021-06" db="EMBL/GenBank/DDBJ databases">
        <authorList>
            <person name="Kallberg Y."/>
            <person name="Tangrot J."/>
            <person name="Rosling A."/>
        </authorList>
    </citation>
    <scope>NUCLEOTIDE SEQUENCE</scope>
    <source>
        <strain evidence="1">MT106</strain>
    </source>
</reference>
<keyword evidence="2" id="KW-1185">Reference proteome</keyword>
<dbReference type="OrthoDB" id="10379909at2759"/>
<proteinExistence type="predicted"/>
<evidence type="ECO:0000313" key="1">
    <source>
        <dbReference type="EMBL" id="CAG8697182.1"/>
    </source>
</evidence>
<dbReference type="AlphaFoldDB" id="A0A9N9HMX3"/>
<accession>A0A9N9HMX3</accession>
<dbReference type="Proteomes" id="UP000789831">
    <property type="component" value="Unassembled WGS sequence"/>
</dbReference>
<dbReference type="EMBL" id="CAJVPL010016956">
    <property type="protein sequence ID" value="CAG8697182.1"/>
    <property type="molecule type" value="Genomic_DNA"/>
</dbReference>
<comment type="caution">
    <text evidence="1">The sequence shown here is derived from an EMBL/GenBank/DDBJ whole genome shotgun (WGS) entry which is preliminary data.</text>
</comment>
<name>A0A9N9HMX3_9GLOM</name>
<gene>
    <name evidence="1" type="ORF">AGERDE_LOCUS13325</name>
</gene>
<evidence type="ECO:0000313" key="2">
    <source>
        <dbReference type="Proteomes" id="UP000789831"/>
    </source>
</evidence>
<organism evidence="1 2">
    <name type="scientific">Ambispora gerdemannii</name>
    <dbReference type="NCBI Taxonomy" id="144530"/>
    <lineage>
        <taxon>Eukaryota</taxon>
        <taxon>Fungi</taxon>
        <taxon>Fungi incertae sedis</taxon>
        <taxon>Mucoromycota</taxon>
        <taxon>Glomeromycotina</taxon>
        <taxon>Glomeromycetes</taxon>
        <taxon>Archaeosporales</taxon>
        <taxon>Ambisporaceae</taxon>
        <taxon>Ambispora</taxon>
    </lineage>
</organism>